<sequence>MNDLFRSELRRFRGVALLLAGLHLLGLLFVQRMHNLLQQTWFEALPLFALYLLLGLALALYQVGSYRKPSQWMWLMHRPLAPSRIFAALSVSALCLLALVILLPQWLLLFGAEAFTARVVDLRHVLAAVHSLAYAMMAWLIGCHAVLSRHRAAIAVLATPLLLAMHLVSVWWLLVPVSLMLAWLAVVALHSVRANRNEPLKRPLPLLLTALPLQLGVFVLLFKLGQAGFVTTGILLGTDPLNTEYPPQGGLIELSRLPPHEALGLGLAGSADPRADAWREQLPLLEVEAFGPYLQRYPQRHQLLNLPLPAAFIDEERSIVWTFSHDSMRFHGRDPRTGAARGEWGLAGAGDAQPFAEVPIAAPEGHLMTRDALFAIDDEAQRLQPLLRLPAGEWFTEIPQHAFGRLLVMTNQRLMAYRPDRAATQAHAPPVLDWQLELPRGIGRLDSVLLTQLMEGWLVSFVHGDGMRQIGFSQFAQVADPLQCTVFIDETGVATPLHERAVSRDYPLASQLAWWISPALHALSEWPDRALDKGLTTPLEVELWPNDRGIQLIALLLLAASALGAWLWLRGEPVPPGRRRFWLACCGLIGLPALVSLICLEPRRGAPSRP</sequence>
<dbReference type="Proteomes" id="UP001431449">
    <property type="component" value="Unassembled WGS sequence"/>
</dbReference>
<dbReference type="EMBL" id="JALNMH010000008">
    <property type="protein sequence ID" value="MCK7594173.1"/>
    <property type="molecule type" value="Genomic_DNA"/>
</dbReference>
<dbReference type="RefSeq" id="WP_248209220.1">
    <property type="nucleotide sequence ID" value="NZ_JALNMH010000008.1"/>
</dbReference>
<evidence type="ECO:0008006" key="4">
    <source>
        <dbReference type="Google" id="ProtNLM"/>
    </source>
</evidence>
<accession>A0ABT0GI06</accession>
<comment type="caution">
    <text evidence="2">The sequence shown here is derived from an EMBL/GenBank/DDBJ whole genome shotgun (WGS) entry which is preliminary data.</text>
</comment>
<feature type="transmembrane region" description="Helical" evidence="1">
    <location>
        <begin position="154"/>
        <end position="184"/>
    </location>
</feature>
<keyword evidence="1" id="KW-1133">Transmembrane helix</keyword>
<feature type="transmembrane region" description="Helical" evidence="1">
    <location>
        <begin position="12"/>
        <end position="32"/>
    </location>
</feature>
<feature type="transmembrane region" description="Helical" evidence="1">
    <location>
        <begin position="127"/>
        <end position="147"/>
    </location>
</feature>
<evidence type="ECO:0000313" key="3">
    <source>
        <dbReference type="Proteomes" id="UP001431449"/>
    </source>
</evidence>
<feature type="transmembrane region" description="Helical" evidence="1">
    <location>
        <begin position="581"/>
        <end position="600"/>
    </location>
</feature>
<evidence type="ECO:0000313" key="2">
    <source>
        <dbReference type="EMBL" id="MCK7594173.1"/>
    </source>
</evidence>
<proteinExistence type="predicted"/>
<keyword evidence="1" id="KW-0472">Membrane</keyword>
<reference evidence="2" key="1">
    <citation type="submission" date="2022-04" db="EMBL/GenBank/DDBJ databases">
        <title>Lysobacter sp. CAU 1642 isolated from sea sand.</title>
        <authorList>
            <person name="Kim W."/>
        </authorList>
    </citation>
    <scope>NUCLEOTIDE SEQUENCE</scope>
    <source>
        <strain evidence="2">CAU 1642</strain>
    </source>
</reference>
<organism evidence="2 3">
    <name type="scientific">Pseudomarimonas salicorniae</name>
    <dbReference type="NCBI Taxonomy" id="2933270"/>
    <lineage>
        <taxon>Bacteria</taxon>
        <taxon>Pseudomonadati</taxon>
        <taxon>Pseudomonadota</taxon>
        <taxon>Gammaproteobacteria</taxon>
        <taxon>Lysobacterales</taxon>
        <taxon>Lysobacteraceae</taxon>
        <taxon>Pseudomarimonas</taxon>
    </lineage>
</organism>
<keyword evidence="1" id="KW-0812">Transmembrane</keyword>
<feature type="transmembrane region" description="Helical" evidence="1">
    <location>
        <begin position="85"/>
        <end position="107"/>
    </location>
</feature>
<evidence type="ECO:0000256" key="1">
    <source>
        <dbReference type="SAM" id="Phobius"/>
    </source>
</evidence>
<feature type="transmembrane region" description="Helical" evidence="1">
    <location>
        <begin position="552"/>
        <end position="569"/>
    </location>
</feature>
<feature type="transmembrane region" description="Helical" evidence="1">
    <location>
        <begin position="44"/>
        <end position="64"/>
    </location>
</feature>
<gene>
    <name evidence="2" type="ORF">M0G41_10875</name>
</gene>
<protein>
    <recommendedName>
        <fullName evidence="4">ABC transporter permease</fullName>
    </recommendedName>
</protein>
<keyword evidence="3" id="KW-1185">Reference proteome</keyword>
<name>A0ABT0GI06_9GAMM</name>